<accession>A0ABZ1YXC0</accession>
<dbReference type="Pfam" id="PF12079">
    <property type="entry name" value="DUF3558"/>
    <property type="match status" value="1"/>
</dbReference>
<evidence type="ECO:0000256" key="1">
    <source>
        <dbReference type="SAM" id="SignalP"/>
    </source>
</evidence>
<proteinExistence type="predicted"/>
<dbReference type="PROSITE" id="PS51257">
    <property type="entry name" value="PROKAR_LIPOPROTEIN"/>
    <property type="match status" value="1"/>
</dbReference>
<dbReference type="EMBL" id="CP109441">
    <property type="protein sequence ID" value="WUV46900.1"/>
    <property type="molecule type" value="Genomic_DNA"/>
</dbReference>
<dbReference type="InterPro" id="IPR024520">
    <property type="entry name" value="DUF3558"/>
</dbReference>
<evidence type="ECO:0000313" key="2">
    <source>
        <dbReference type="EMBL" id="WUV46900.1"/>
    </source>
</evidence>
<name>A0ABZ1YXC0_9NOCA</name>
<sequence length="178" mass="19046">MTAFRVRSGLAVLAAAGLLTGCSDKAAPDAQPASTPTASSLANCTPLTEEQISRAAQADTLTTDHRPPLCVWRAQRGADESDLTFTYIDRESLQQTWQRAENDGFQTEHLTITEQIFGATVTATGFYIHNPHDPGDCSVAAADNGTIVWRVQNHSHTTTPDPCAIALQLATLTIDLAP</sequence>
<gene>
    <name evidence="2" type="ORF">OG563_01160</name>
</gene>
<evidence type="ECO:0000313" key="3">
    <source>
        <dbReference type="Proteomes" id="UP001432062"/>
    </source>
</evidence>
<keyword evidence="1" id="KW-0732">Signal</keyword>
<organism evidence="2 3">
    <name type="scientific">Nocardia vinacea</name>
    <dbReference type="NCBI Taxonomy" id="96468"/>
    <lineage>
        <taxon>Bacteria</taxon>
        <taxon>Bacillati</taxon>
        <taxon>Actinomycetota</taxon>
        <taxon>Actinomycetes</taxon>
        <taxon>Mycobacteriales</taxon>
        <taxon>Nocardiaceae</taxon>
        <taxon>Nocardia</taxon>
    </lineage>
</organism>
<feature type="chain" id="PRO_5045545607" evidence="1">
    <location>
        <begin position="27"/>
        <end position="178"/>
    </location>
</feature>
<feature type="signal peptide" evidence="1">
    <location>
        <begin position="1"/>
        <end position="26"/>
    </location>
</feature>
<reference evidence="2" key="1">
    <citation type="submission" date="2022-10" db="EMBL/GenBank/DDBJ databases">
        <title>The complete genomes of actinobacterial strains from the NBC collection.</title>
        <authorList>
            <person name="Joergensen T.S."/>
            <person name="Alvarez Arevalo M."/>
            <person name="Sterndorff E.B."/>
            <person name="Faurdal D."/>
            <person name="Vuksanovic O."/>
            <person name="Mourched A.-S."/>
            <person name="Charusanti P."/>
            <person name="Shaw S."/>
            <person name="Blin K."/>
            <person name="Weber T."/>
        </authorList>
    </citation>
    <scope>NUCLEOTIDE SEQUENCE</scope>
    <source>
        <strain evidence="2">NBC_01482</strain>
    </source>
</reference>
<dbReference type="RefSeq" id="WP_329410949.1">
    <property type="nucleotide sequence ID" value="NZ_CP109441.1"/>
</dbReference>
<keyword evidence="3" id="KW-1185">Reference proteome</keyword>
<protein>
    <submittedName>
        <fullName evidence="2">DUF3558 domain-containing protein</fullName>
    </submittedName>
</protein>
<dbReference type="Proteomes" id="UP001432062">
    <property type="component" value="Chromosome"/>
</dbReference>